<evidence type="ECO:0000256" key="1">
    <source>
        <dbReference type="SAM" id="Phobius"/>
    </source>
</evidence>
<accession>A0A0D6ZA03</accession>
<feature type="transmembrane region" description="Helical" evidence="1">
    <location>
        <begin position="31"/>
        <end position="48"/>
    </location>
</feature>
<keyword evidence="3" id="KW-1185">Reference proteome</keyword>
<proteinExistence type="predicted"/>
<keyword evidence="1" id="KW-0472">Membrane</keyword>
<comment type="caution">
    <text evidence="2">The sequence shown here is derived from an EMBL/GenBank/DDBJ whole genome shotgun (WGS) entry which is preliminary data.</text>
</comment>
<dbReference type="Proteomes" id="UP000032512">
    <property type="component" value="Unassembled WGS sequence"/>
</dbReference>
<feature type="transmembrane region" description="Helical" evidence="1">
    <location>
        <begin position="54"/>
        <end position="77"/>
    </location>
</feature>
<protein>
    <submittedName>
        <fullName evidence="2">Uncharacterized protein</fullName>
    </submittedName>
</protein>
<dbReference type="PATRIC" id="fig|285983.3.peg.1612"/>
<keyword evidence="1" id="KW-1133">Transmembrane helix</keyword>
<dbReference type="EMBL" id="JXIQ01000107">
    <property type="protein sequence ID" value="KIY21418.1"/>
    <property type="molecule type" value="Genomic_DNA"/>
</dbReference>
<evidence type="ECO:0000313" key="3">
    <source>
        <dbReference type="Proteomes" id="UP000032512"/>
    </source>
</evidence>
<organism evidence="2 3">
    <name type="scientific">Mesobacillus subterraneus</name>
    <dbReference type="NCBI Taxonomy" id="285983"/>
    <lineage>
        <taxon>Bacteria</taxon>
        <taxon>Bacillati</taxon>
        <taxon>Bacillota</taxon>
        <taxon>Bacilli</taxon>
        <taxon>Bacillales</taxon>
        <taxon>Bacillaceae</taxon>
        <taxon>Mesobacillus</taxon>
    </lineage>
</organism>
<gene>
    <name evidence="2" type="ORF">UB32_13820</name>
</gene>
<dbReference type="RefSeq" id="WP_044394553.1">
    <property type="nucleotide sequence ID" value="NZ_JXIQ01000107.1"/>
</dbReference>
<reference evidence="2 3" key="1">
    <citation type="submission" date="2015-01" db="EMBL/GenBank/DDBJ databases">
        <title>Draft genome sequences of the supercritical CO2 tolerant bacteria Bacillus subterraneus MITOT1 and Bacillus cereus MIT0214.</title>
        <authorList>
            <person name="Peet K.C."/>
            <person name="Thompson J.R."/>
        </authorList>
    </citation>
    <scope>NUCLEOTIDE SEQUENCE [LARGE SCALE GENOMIC DNA]</scope>
    <source>
        <strain evidence="2 3">MITOT1</strain>
    </source>
</reference>
<dbReference type="AlphaFoldDB" id="A0A0D6ZA03"/>
<name>A0A0D6ZA03_9BACI</name>
<evidence type="ECO:0000313" key="2">
    <source>
        <dbReference type="EMBL" id="KIY21418.1"/>
    </source>
</evidence>
<keyword evidence="1" id="KW-0812">Transmembrane</keyword>
<dbReference type="OrthoDB" id="2918442at2"/>
<sequence length="90" mass="10174">MLNMLGSVHRINSNLEDDKKSMRILKSHRRTIFALIILIMVINISDYITKEMTFLMGLFSGVIGVMCIGGLIINIKLSKRIGIRIKKNLG</sequence>